<dbReference type="SUPFAM" id="SSF53244">
    <property type="entry name" value="MurD-like peptide ligases, peptide-binding domain"/>
    <property type="match status" value="1"/>
</dbReference>
<dbReference type="GO" id="GO:0009252">
    <property type="term" value="P:peptidoglycan biosynthetic process"/>
    <property type="evidence" value="ECO:0007669"/>
    <property type="project" value="UniProtKB-UniRule"/>
</dbReference>
<evidence type="ECO:0000256" key="6">
    <source>
        <dbReference type="ARBA" id="ARBA00022960"/>
    </source>
</evidence>
<dbReference type="SUPFAM" id="SSF63418">
    <property type="entry name" value="MurE/MurF N-terminal domain"/>
    <property type="match status" value="1"/>
</dbReference>
<keyword evidence="8 10" id="KW-0131">Cell cycle</keyword>
<evidence type="ECO:0000259" key="12">
    <source>
        <dbReference type="Pfam" id="PF01225"/>
    </source>
</evidence>
<feature type="domain" description="Mur ligase central" evidence="14">
    <location>
        <begin position="114"/>
        <end position="302"/>
    </location>
</feature>
<dbReference type="GO" id="GO:0008766">
    <property type="term" value="F:UDP-N-acetylmuramoylalanyl-D-glutamyl-2,6-diaminopimelate-D-alanyl-D-alanine ligase activity"/>
    <property type="evidence" value="ECO:0007669"/>
    <property type="project" value="RHEA"/>
</dbReference>
<dbReference type="EC" id="6.3.2.10" evidence="10 11"/>
<evidence type="ECO:0000313" key="15">
    <source>
        <dbReference type="EMBL" id="TCV11866.1"/>
    </source>
</evidence>
<dbReference type="GO" id="GO:0008360">
    <property type="term" value="P:regulation of cell shape"/>
    <property type="evidence" value="ECO:0007669"/>
    <property type="project" value="UniProtKB-KW"/>
</dbReference>
<keyword evidence="16" id="KW-1185">Reference proteome</keyword>
<comment type="similarity">
    <text evidence="10">Belongs to the MurCDEF family. MurF subfamily.</text>
</comment>
<dbReference type="GO" id="GO:0047480">
    <property type="term" value="F:UDP-N-acetylmuramoyl-tripeptide-D-alanyl-D-alanine ligase activity"/>
    <property type="evidence" value="ECO:0007669"/>
    <property type="project" value="UniProtKB-UniRule"/>
</dbReference>
<dbReference type="SUPFAM" id="SSF53623">
    <property type="entry name" value="MurD-like peptide ligases, catalytic domain"/>
    <property type="match status" value="1"/>
</dbReference>
<dbReference type="InterPro" id="IPR051046">
    <property type="entry name" value="MurCDEF_CellWall_CoF430Synth"/>
</dbReference>
<dbReference type="Pfam" id="PF01225">
    <property type="entry name" value="Mur_ligase"/>
    <property type="match status" value="1"/>
</dbReference>
<dbReference type="InterPro" id="IPR005863">
    <property type="entry name" value="UDP-N-AcMur_synth"/>
</dbReference>
<evidence type="ECO:0000256" key="3">
    <source>
        <dbReference type="ARBA" id="ARBA00022618"/>
    </source>
</evidence>
<evidence type="ECO:0000256" key="2">
    <source>
        <dbReference type="ARBA" id="ARBA00022598"/>
    </source>
</evidence>
<dbReference type="InterPro" id="IPR004101">
    <property type="entry name" value="Mur_ligase_C"/>
</dbReference>
<keyword evidence="7 10" id="KW-0573">Peptidoglycan synthesis</keyword>
<comment type="pathway">
    <text evidence="10 11">Cell wall biogenesis; peptidoglycan biosynthesis.</text>
</comment>
<dbReference type="PANTHER" id="PTHR43024">
    <property type="entry name" value="UDP-N-ACETYLMURAMOYL-TRIPEPTIDE--D-ALANYL-D-ALANINE LIGASE"/>
    <property type="match status" value="1"/>
</dbReference>
<dbReference type="Gene3D" id="3.40.1390.10">
    <property type="entry name" value="MurE/MurF, N-terminal domain"/>
    <property type="match status" value="1"/>
</dbReference>
<dbReference type="UniPathway" id="UPA00219"/>
<dbReference type="AlphaFoldDB" id="A0A4V2VU57"/>
<dbReference type="GO" id="GO:0071555">
    <property type="term" value="P:cell wall organization"/>
    <property type="evidence" value="ECO:0007669"/>
    <property type="project" value="UniProtKB-KW"/>
</dbReference>
<reference evidence="15 16" key="1">
    <citation type="submission" date="2019-03" db="EMBL/GenBank/DDBJ databases">
        <title>Genomic Encyclopedia of Type Strains, Phase IV (KMG-IV): sequencing the most valuable type-strain genomes for metagenomic binning, comparative biology and taxonomic classification.</title>
        <authorList>
            <person name="Goeker M."/>
        </authorList>
    </citation>
    <scope>NUCLEOTIDE SEQUENCE [LARGE SCALE GENOMIC DNA]</scope>
    <source>
        <strain evidence="15 16">DSM 22362</strain>
    </source>
</reference>
<dbReference type="Proteomes" id="UP000295197">
    <property type="component" value="Unassembled WGS sequence"/>
</dbReference>
<dbReference type="GO" id="GO:0051301">
    <property type="term" value="P:cell division"/>
    <property type="evidence" value="ECO:0007669"/>
    <property type="project" value="UniProtKB-KW"/>
</dbReference>
<name>A0A4V2VU57_9SPHI</name>
<accession>A0A4V2VU57</accession>
<dbReference type="Gene3D" id="3.90.190.20">
    <property type="entry name" value="Mur ligase, C-terminal domain"/>
    <property type="match status" value="1"/>
</dbReference>
<organism evidence="15 16">
    <name type="scientific">Sphingobacterium alimentarium</name>
    <dbReference type="NCBI Taxonomy" id="797292"/>
    <lineage>
        <taxon>Bacteria</taxon>
        <taxon>Pseudomonadati</taxon>
        <taxon>Bacteroidota</taxon>
        <taxon>Sphingobacteriia</taxon>
        <taxon>Sphingobacteriales</taxon>
        <taxon>Sphingobacteriaceae</taxon>
        <taxon>Sphingobacterium</taxon>
    </lineage>
</organism>
<dbReference type="Pfam" id="PF08245">
    <property type="entry name" value="Mur_ligase_M"/>
    <property type="match status" value="1"/>
</dbReference>
<dbReference type="Gene3D" id="3.40.1190.10">
    <property type="entry name" value="Mur-like, catalytic domain"/>
    <property type="match status" value="1"/>
</dbReference>
<dbReference type="GO" id="GO:0005524">
    <property type="term" value="F:ATP binding"/>
    <property type="evidence" value="ECO:0007669"/>
    <property type="project" value="UniProtKB-UniRule"/>
</dbReference>
<comment type="catalytic activity">
    <reaction evidence="10 11">
        <text>D-alanyl-D-alanine + UDP-N-acetyl-alpha-D-muramoyl-L-alanyl-gamma-D-glutamyl-meso-2,6-diaminopimelate + ATP = UDP-N-acetyl-alpha-D-muramoyl-L-alanyl-gamma-D-glutamyl-meso-2,6-diaminopimeloyl-D-alanyl-D-alanine + ADP + phosphate + H(+)</text>
        <dbReference type="Rhea" id="RHEA:28374"/>
        <dbReference type="ChEBI" id="CHEBI:15378"/>
        <dbReference type="ChEBI" id="CHEBI:30616"/>
        <dbReference type="ChEBI" id="CHEBI:43474"/>
        <dbReference type="ChEBI" id="CHEBI:57822"/>
        <dbReference type="ChEBI" id="CHEBI:61386"/>
        <dbReference type="ChEBI" id="CHEBI:83905"/>
        <dbReference type="ChEBI" id="CHEBI:456216"/>
        <dbReference type="EC" id="6.3.2.10"/>
    </reaction>
</comment>
<comment type="subcellular location">
    <subcellularLocation>
        <location evidence="10 11">Cytoplasm</location>
    </subcellularLocation>
</comment>
<feature type="domain" description="Mur ligase N-terminal catalytic" evidence="12">
    <location>
        <begin position="35"/>
        <end position="90"/>
    </location>
</feature>
<dbReference type="HAMAP" id="MF_02019">
    <property type="entry name" value="MurF"/>
    <property type="match status" value="1"/>
</dbReference>
<comment type="function">
    <text evidence="10 11">Involved in cell wall formation. Catalyzes the final step in the synthesis of UDP-N-acetylmuramoyl-pentapeptide, the precursor of murein.</text>
</comment>
<dbReference type="InterPro" id="IPR035911">
    <property type="entry name" value="MurE/MurF_N"/>
</dbReference>
<feature type="binding site" evidence="10">
    <location>
        <begin position="116"/>
        <end position="122"/>
    </location>
    <ligand>
        <name>ATP</name>
        <dbReference type="ChEBI" id="CHEBI:30616"/>
    </ligand>
</feature>
<evidence type="ECO:0000259" key="14">
    <source>
        <dbReference type="Pfam" id="PF08245"/>
    </source>
</evidence>
<dbReference type="InterPro" id="IPR013221">
    <property type="entry name" value="Mur_ligase_cen"/>
</dbReference>
<keyword evidence="4 10" id="KW-0547">Nucleotide-binding</keyword>
<proteinExistence type="inferred from homology"/>
<keyword evidence="2 10" id="KW-0436">Ligase</keyword>
<dbReference type="InterPro" id="IPR036565">
    <property type="entry name" value="Mur-like_cat_sf"/>
</dbReference>
<evidence type="ECO:0000313" key="16">
    <source>
        <dbReference type="Proteomes" id="UP000295197"/>
    </source>
</evidence>
<dbReference type="PANTHER" id="PTHR43024:SF1">
    <property type="entry name" value="UDP-N-ACETYLMURAMOYL-TRIPEPTIDE--D-ALANYL-D-ALANINE LIGASE"/>
    <property type="match status" value="1"/>
</dbReference>
<keyword evidence="9 10" id="KW-0961">Cell wall biogenesis/degradation</keyword>
<evidence type="ECO:0000256" key="9">
    <source>
        <dbReference type="ARBA" id="ARBA00023316"/>
    </source>
</evidence>
<dbReference type="EMBL" id="SMBZ01000026">
    <property type="protein sequence ID" value="TCV11866.1"/>
    <property type="molecule type" value="Genomic_DNA"/>
</dbReference>
<evidence type="ECO:0000256" key="1">
    <source>
        <dbReference type="ARBA" id="ARBA00022490"/>
    </source>
</evidence>
<evidence type="ECO:0000256" key="5">
    <source>
        <dbReference type="ARBA" id="ARBA00022840"/>
    </source>
</evidence>
<sequence length="450" mass="50258">MLLFFVYKITTFVLSNRVIMQIEKLYEIYKQFPSIFTDTRNIKESSIFFALKGANFNGNTFASQALESGARYVVVDEEEFVKGEQYILVEDVLKSLQELALYHRKQLTIPVVGITGTNGKTTSKELVYSVLSQQFRTYATQGNLNNHIGVPLTLLSIDSTYEVAIIEMGANHVGEIEFLANIACPTLGFITNVGKAHLEGFGSFEGVKKTKGELYDYLSQRGGTLFLQADNPHLVEMAAQREFSKIVKYGFTSTNDIVGKLLMANPYLSIAWKEGRKSETYEVYTQLTGSYNTENILAAIAVGLELGMTPSSINEGIANYIPKNNRSQITKTSRNTVVADFYNANASSMAAALDNMQVLTAEHKVVILGDMFELGDEAFEEHKNVILKAKALHFERLIFVGKEFCKHQDEEAEFYKTTEEAATAISSLHDSFILLKASRGMAFERLLEVL</sequence>
<protein>
    <recommendedName>
        <fullName evidence="10 11">UDP-N-acetylmuramoyl-tripeptide--D-alanyl-D-alanine ligase</fullName>
        <ecNumber evidence="10 11">6.3.2.10</ecNumber>
    </recommendedName>
    <alternativeName>
        <fullName evidence="10">D-alanyl-D-alanine-adding enzyme</fullName>
    </alternativeName>
</protein>
<gene>
    <name evidence="10" type="primary">murF</name>
    <name evidence="15" type="ORF">EDC17_102649</name>
</gene>
<keyword evidence="6 10" id="KW-0133">Cell shape</keyword>
<keyword evidence="3 10" id="KW-0132">Cell division</keyword>
<keyword evidence="5 10" id="KW-0067">ATP-binding</keyword>
<dbReference type="Pfam" id="PF02875">
    <property type="entry name" value="Mur_ligase_C"/>
    <property type="match status" value="1"/>
</dbReference>
<evidence type="ECO:0000256" key="8">
    <source>
        <dbReference type="ARBA" id="ARBA00023306"/>
    </source>
</evidence>
<feature type="domain" description="Mur ligase C-terminal" evidence="13">
    <location>
        <begin position="326"/>
        <end position="436"/>
    </location>
</feature>
<comment type="caution">
    <text evidence="15">The sequence shown here is derived from an EMBL/GenBank/DDBJ whole genome shotgun (WGS) entry which is preliminary data.</text>
</comment>
<evidence type="ECO:0000256" key="10">
    <source>
        <dbReference type="HAMAP-Rule" id="MF_02019"/>
    </source>
</evidence>
<evidence type="ECO:0000256" key="7">
    <source>
        <dbReference type="ARBA" id="ARBA00022984"/>
    </source>
</evidence>
<evidence type="ECO:0000259" key="13">
    <source>
        <dbReference type="Pfam" id="PF02875"/>
    </source>
</evidence>
<keyword evidence="1 10" id="KW-0963">Cytoplasm</keyword>
<dbReference type="InterPro" id="IPR036615">
    <property type="entry name" value="Mur_ligase_C_dom_sf"/>
</dbReference>
<dbReference type="InterPro" id="IPR000713">
    <property type="entry name" value="Mur_ligase_N"/>
</dbReference>
<dbReference type="NCBIfam" id="TIGR01143">
    <property type="entry name" value="murF"/>
    <property type="match status" value="1"/>
</dbReference>
<evidence type="ECO:0000256" key="11">
    <source>
        <dbReference type="RuleBase" id="RU004136"/>
    </source>
</evidence>
<evidence type="ECO:0000256" key="4">
    <source>
        <dbReference type="ARBA" id="ARBA00022741"/>
    </source>
</evidence>
<dbReference type="GO" id="GO:0005737">
    <property type="term" value="C:cytoplasm"/>
    <property type="evidence" value="ECO:0007669"/>
    <property type="project" value="UniProtKB-SubCell"/>
</dbReference>